<accession>A0A6J7DEC0</accession>
<dbReference type="InterPro" id="IPR041347">
    <property type="entry name" value="MftR_C"/>
</dbReference>
<dbReference type="InterPro" id="IPR009057">
    <property type="entry name" value="Homeodomain-like_sf"/>
</dbReference>
<keyword evidence="3" id="KW-0804">Transcription</keyword>
<evidence type="ECO:0000259" key="4">
    <source>
        <dbReference type="PROSITE" id="PS50977"/>
    </source>
</evidence>
<evidence type="ECO:0000256" key="1">
    <source>
        <dbReference type="ARBA" id="ARBA00023015"/>
    </source>
</evidence>
<dbReference type="InterPro" id="IPR050109">
    <property type="entry name" value="HTH-type_TetR-like_transc_reg"/>
</dbReference>
<evidence type="ECO:0000256" key="2">
    <source>
        <dbReference type="ARBA" id="ARBA00023125"/>
    </source>
</evidence>
<dbReference type="AlphaFoldDB" id="A0A6J7DEC0"/>
<dbReference type="SUPFAM" id="SSF46689">
    <property type="entry name" value="Homeodomain-like"/>
    <property type="match status" value="1"/>
</dbReference>
<dbReference type="Pfam" id="PF00440">
    <property type="entry name" value="TetR_N"/>
    <property type="match status" value="1"/>
</dbReference>
<dbReference type="PROSITE" id="PS50977">
    <property type="entry name" value="HTH_TETR_2"/>
    <property type="match status" value="1"/>
</dbReference>
<evidence type="ECO:0000256" key="3">
    <source>
        <dbReference type="ARBA" id="ARBA00023163"/>
    </source>
</evidence>
<reference evidence="5" key="1">
    <citation type="submission" date="2020-05" db="EMBL/GenBank/DDBJ databases">
        <authorList>
            <person name="Chiriac C."/>
            <person name="Salcher M."/>
            <person name="Ghai R."/>
            <person name="Kavagutti S V."/>
        </authorList>
    </citation>
    <scope>NUCLEOTIDE SEQUENCE</scope>
</reference>
<dbReference type="Pfam" id="PF17754">
    <property type="entry name" value="TetR_C_14"/>
    <property type="match status" value="1"/>
</dbReference>
<keyword evidence="1" id="KW-0805">Transcription regulation</keyword>
<sequence length="205" mass="22431">MTTEVQSPRQPSVRQLQRLETRRSLAGHAIRLFSEKGFDQTTVEEIAVAAGVSTRTFFLHFPTKAAAAFPDHGERVEDFVLRLNSGTPFVNPLSQLRSVLLAGFDTTSPSRLARYALLSKVPELRDEDARTDRDYEEAIAEFLERHWGHSAEAVVRANAVSNAVIGVVRATLSAAGAQGLDARAVTAEILGRLLGTPLEEPLHSM</sequence>
<dbReference type="GO" id="GO:0000976">
    <property type="term" value="F:transcription cis-regulatory region binding"/>
    <property type="evidence" value="ECO:0007669"/>
    <property type="project" value="TreeGrafter"/>
</dbReference>
<evidence type="ECO:0000313" key="5">
    <source>
        <dbReference type="EMBL" id="CAB4869017.1"/>
    </source>
</evidence>
<keyword evidence="2" id="KW-0238">DNA-binding</keyword>
<dbReference type="GO" id="GO:0003700">
    <property type="term" value="F:DNA-binding transcription factor activity"/>
    <property type="evidence" value="ECO:0007669"/>
    <property type="project" value="TreeGrafter"/>
</dbReference>
<dbReference type="Gene3D" id="1.10.357.10">
    <property type="entry name" value="Tetracycline Repressor, domain 2"/>
    <property type="match status" value="1"/>
</dbReference>
<gene>
    <name evidence="5" type="ORF">UFOPK3376_00707</name>
</gene>
<dbReference type="PANTHER" id="PTHR30055:SF234">
    <property type="entry name" value="HTH-TYPE TRANSCRIPTIONAL REGULATOR BETI"/>
    <property type="match status" value="1"/>
</dbReference>
<feature type="domain" description="HTH tetR-type" evidence="4">
    <location>
        <begin position="19"/>
        <end position="79"/>
    </location>
</feature>
<dbReference type="PRINTS" id="PR00455">
    <property type="entry name" value="HTHTETR"/>
</dbReference>
<proteinExistence type="predicted"/>
<dbReference type="InterPro" id="IPR001647">
    <property type="entry name" value="HTH_TetR"/>
</dbReference>
<name>A0A6J7DEC0_9ZZZZ</name>
<protein>
    <submittedName>
        <fullName evidence="5">Unannotated protein</fullName>
    </submittedName>
</protein>
<dbReference type="PANTHER" id="PTHR30055">
    <property type="entry name" value="HTH-TYPE TRANSCRIPTIONAL REGULATOR RUTR"/>
    <property type="match status" value="1"/>
</dbReference>
<dbReference type="EMBL" id="CAFBLP010000012">
    <property type="protein sequence ID" value="CAB4869017.1"/>
    <property type="molecule type" value="Genomic_DNA"/>
</dbReference>
<organism evidence="5">
    <name type="scientific">freshwater metagenome</name>
    <dbReference type="NCBI Taxonomy" id="449393"/>
    <lineage>
        <taxon>unclassified sequences</taxon>
        <taxon>metagenomes</taxon>
        <taxon>ecological metagenomes</taxon>
    </lineage>
</organism>